<evidence type="ECO:0000256" key="1">
    <source>
        <dbReference type="SAM" id="MobiDB-lite"/>
    </source>
</evidence>
<gene>
    <name evidence="2" type="ORF">CCAM_LOCUS3452</name>
</gene>
<reference evidence="2 3" key="1">
    <citation type="submission" date="2018-04" db="EMBL/GenBank/DDBJ databases">
        <authorList>
            <person name="Vogel A."/>
        </authorList>
    </citation>
    <scope>NUCLEOTIDE SEQUENCE [LARGE SCALE GENOMIC DNA]</scope>
</reference>
<dbReference type="Proteomes" id="UP000595140">
    <property type="component" value="Unassembled WGS sequence"/>
</dbReference>
<feature type="region of interest" description="Disordered" evidence="1">
    <location>
        <begin position="112"/>
        <end position="144"/>
    </location>
</feature>
<evidence type="ECO:0000313" key="3">
    <source>
        <dbReference type="Proteomes" id="UP000595140"/>
    </source>
</evidence>
<evidence type="ECO:0000313" key="2">
    <source>
        <dbReference type="EMBL" id="VFQ61676.1"/>
    </source>
</evidence>
<dbReference type="EMBL" id="OOIL02000203">
    <property type="protein sequence ID" value="VFQ61676.1"/>
    <property type="molecule type" value="Genomic_DNA"/>
</dbReference>
<feature type="compositionally biased region" description="Polar residues" evidence="1">
    <location>
        <begin position="112"/>
        <end position="127"/>
    </location>
</feature>
<protein>
    <submittedName>
        <fullName evidence="2">Uncharacterized protein</fullName>
    </submittedName>
</protein>
<organism evidence="2 3">
    <name type="scientific">Cuscuta campestris</name>
    <dbReference type="NCBI Taxonomy" id="132261"/>
    <lineage>
        <taxon>Eukaryota</taxon>
        <taxon>Viridiplantae</taxon>
        <taxon>Streptophyta</taxon>
        <taxon>Embryophyta</taxon>
        <taxon>Tracheophyta</taxon>
        <taxon>Spermatophyta</taxon>
        <taxon>Magnoliopsida</taxon>
        <taxon>eudicotyledons</taxon>
        <taxon>Gunneridae</taxon>
        <taxon>Pentapetalae</taxon>
        <taxon>asterids</taxon>
        <taxon>lamiids</taxon>
        <taxon>Solanales</taxon>
        <taxon>Convolvulaceae</taxon>
        <taxon>Cuscuteae</taxon>
        <taxon>Cuscuta</taxon>
        <taxon>Cuscuta subgen. Grammica</taxon>
        <taxon>Cuscuta sect. Cleistogrammica</taxon>
    </lineage>
</organism>
<proteinExistence type="predicted"/>
<accession>A0A484KIA2</accession>
<sequence>MEKARITPKFSALDVTNTDTSLQTVQNAIHETVFLHENNVSLNSFKNEEKEEDIWDEDFSIADVIETCGYHLGSINDAEFSSERSNGTGQVTAVSLRTAACVSLRIGITGSPQSYQPSMPQTATPNQRECAKETLSSACDSSQI</sequence>
<keyword evidence="3" id="KW-1185">Reference proteome</keyword>
<name>A0A484KIA2_9ASTE</name>
<dbReference type="AlphaFoldDB" id="A0A484KIA2"/>
<feature type="compositionally biased region" description="Polar residues" evidence="1">
    <location>
        <begin position="134"/>
        <end position="144"/>
    </location>
</feature>